<feature type="transmembrane region" description="Helical" evidence="2">
    <location>
        <begin position="6"/>
        <end position="28"/>
    </location>
</feature>
<accession>A0A0J7JW78</accession>
<evidence type="ECO:0000256" key="1">
    <source>
        <dbReference type="SAM" id="MobiDB-lite"/>
    </source>
</evidence>
<protein>
    <submittedName>
        <fullName evidence="3">Plectrovirus spv1-r8a2b orf 12 transmembrane protein</fullName>
    </submittedName>
</protein>
<comment type="caution">
    <text evidence="3">The sequence shown here is derived from an EMBL/GenBank/DDBJ whole genome shotgun (WGS) entry which is preliminary data.</text>
</comment>
<sequence>MKILGIIISVCIVGGMLGFIGLAIYHQIQKIRGKDKKSKKEQAEKEKSKKGGLALAKAKEGVYAILPEIMVALGNF</sequence>
<organism evidence="3 4">
    <name type="scientific">Lasius niger</name>
    <name type="common">Black garden ant</name>
    <dbReference type="NCBI Taxonomy" id="67767"/>
    <lineage>
        <taxon>Eukaryota</taxon>
        <taxon>Metazoa</taxon>
        <taxon>Ecdysozoa</taxon>
        <taxon>Arthropoda</taxon>
        <taxon>Hexapoda</taxon>
        <taxon>Insecta</taxon>
        <taxon>Pterygota</taxon>
        <taxon>Neoptera</taxon>
        <taxon>Endopterygota</taxon>
        <taxon>Hymenoptera</taxon>
        <taxon>Apocrita</taxon>
        <taxon>Aculeata</taxon>
        <taxon>Formicoidea</taxon>
        <taxon>Formicidae</taxon>
        <taxon>Formicinae</taxon>
        <taxon>Lasius</taxon>
        <taxon>Lasius</taxon>
    </lineage>
</organism>
<keyword evidence="2 3" id="KW-0812">Transmembrane</keyword>
<dbReference type="PaxDb" id="67767-A0A0J7JW78"/>
<keyword evidence="2" id="KW-1133">Transmembrane helix</keyword>
<proteinExistence type="predicted"/>
<gene>
    <name evidence="3" type="ORF">RF55_22785</name>
</gene>
<dbReference type="Proteomes" id="UP000036403">
    <property type="component" value="Unassembled WGS sequence"/>
</dbReference>
<dbReference type="Pfam" id="PF11044">
    <property type="entry name" value="TMEMspv1-c74-12"/>
    <property type="match status" value="1"/>
</dbReference>
<feature type="compositionally biased region" description="Basic and acidic residues" evidence="1">
    <location>
        <begin position="38"/>
        <end position="49"/>
    </location>
</feature>
<keyword evidence="4" id="KW-1185">Reference proteome</keyword>
<reference evidence="3 4" key="1">
    <citation type="submission" date="2015-04" db="EMBL/GenBank/DDBJ databases">
        <title>Lasius niger genome sequencing.</title>
        <authorList>
            <person name="Konorov E.A."/>
            <person name="Nikitin M.A."/>
            <person name="Kirill M.V."/>
            <person name="Chang P."/>
        </authorList>
    </citation>
    <scope>NUCLEOTIDE SEQUENCE [LARGE SCALE GENOMIC DNA]</scope>
    <source>
        <tissue evidence="3">Whole</tissue>
    </source>
</reference>
<evidence type="ECO:0000313" key="3">
    <source>
        <dbReference type="EMBL" id="KMQ82483.1"/>
    </source>
</evidence>
<feature type="region of interest" description="Disordered" evidence="1">
    <location>
        <begin position="33"/>
        <end position="53"/>
    </location>
</feature>
<evidence type="ECO:0000256" key="2">
    <source>
        <dbReference type="SAM" id="Phobius"/>
    </source>
</evidence>
<dbReference type="EMBL" id="LBMM01025031">
    <property type="protein sequence ID" value="KMQ82483.1"/>
    <property type="molecule type" value="Genomic_DNA"/>
</dbReference>
<name>A0A0J7JW78_LASNI</name>
<keyword evidence="2" id="KW-0472">Membrane</keyword>
<dbReference type="AlphaFoldDB" id="A0A0J7JW78"/>
<evidence type="ECO:0000313" key="4">
    <source>
        <dbReference type="Proteomes" id="UP000036403"/>
    </source>
</evidence>